<proteinExistence type="predicted"/>
<evidence type="ECO:0000259" key="1">
    <source>
        <dbReference type="Pfam" id="PF06985"/>
    </source>
</evidence>
<dbReference type="AlphaFoldDB" id="A0A8H4W013"/>
<comment type="caution">
    <text evidence="2">The sequence shown here is derived from an EMBL/GenBank/DDBJ whole genome shotgun (WGS) entry which is preliminary data.</text>
</comment>
<dbReference type="PANTHER" id="PTHR33112">
    <property type="entry name" value="DOMAIN PROTEIN, PUTATIVE-RELATED"/>
    <property type="match status" value="1"/>
</dbReference>
<evidence type="ECO:0000313" key="2">
    <source>
        <dbReference type="EMBL" id="KAF4628632.1"/>
    </source>
</evidence>
<dbReference type="EMBL" id="JAAMPI010000784">
    <property type="protein sequence ID" value="KAF4628632.1"/>
    <property type="molecule type" value="Genomic_DNA"/>
</dbReference>
<name>A0A8H4W013_9HELO</name>
<organism evidence="2 3">
    <name type="scientific">Cudoniella acicularis</name>
    <dbReference type="NCBI Taxonomy" id="354080"/>
    <lineage>
        <taxon>Eukaryota</taxon>
        <taxon>Fungi</taxon>
        <taxon>Dikarya</taxon>
        <taxon>Ascomycota</taxon>
        <taxon>Pezizomycotina</taxon>
        <taxon>Leotiomycetes</taxon>
        <taxon>Helotiales</taxon>
        <taxon>Tricladiaceae</taxon>
        <taxon>Cudoniella</taxon>
    </lineage>
</organism>
<dbReference type="InterPro" id="IPR010730">
    <property type="entry name" value="HET"/>
</dbReference>
<dbReference type="OrthoDB" id="8300194at2759"/>
<feature type="domain" description="Heterokaryon incompatibility" evidence="1">
    <location>
        <begin position="99"/>
        <end position="249"/>
    </location>
</feature>
<protein>
    <recommendedName>
        <fullName evidence="1">Heterokaryon incompatibility domain-containing protein</fullName>
    </recommendedName>
</protein>
<dbReference type="Pfam" id="PF06985">
    <property type="entry name" value="HET"/>
    <property type="match status" value="1"/>
</dbReference>
<keyword evidence="3" id="KW-1185">Reference proteome</keyword>
<reference evidence="2 3" key="1">
    <citation type="submission" date="2020-03" db="EMBL/GenBank/DDBJ databases">
        <title>Draft Genome Sequence of Cudoniella acicularis.</title>
        <authorList>
            <person name="Buettner E."/>
            <person name="Kellner H."/>
        </authorList>
    </citation>
    <scope>NUCLEOTIDE SEQUENCE [LARGE SCALE GENOMIC DNA]</scope>
    <source>
        <strain evidence="2 3">DSM 108380</strain>
    </source>
</reference>
<sequence>MFISNCVVLNLLESPAAVSNDVIGRRIDSSAESETNIRRTLSWLDSCLSGHPDCSVGSYPSRLKSWGTPLPTRVIRIVSSDGNLEINLHEPPATETGSYVALSHCWGLHQIITTTAMTFEDRKKDIPFSALSKTFQEAVRTTVRLGIRYIWIDSLCIIQDSGSDWEYESSKMGLVYQNAILTISASAASDGLKGCFFPRESGGPQPVEILYDKEGQCRKGGVYIQGRVPTLDEDLTQAPLNKRAWTLQERLLSKRILHCCASQLYWECVTTCFSESGLEFPPAYGLPRILEEPKKNKDIIKDFQSPHWRWVRLLAVYSERALTKDFDKLPALSGLASEFAKRTGDEYLAGLWKQFLPVGLLWEVKNKAASRRVPGRAPSWSWASVEGKLGICQTPLRILTYIAEVVEASTTPLGVDKYGQVRDGIIRLRTKVRGELFCGSERSPLYVLKPDVANGFYPIRRSQEDPGVIGYFAPDDTTAPVGSKKTAVLIVESSEKFEKVTVNKYVVLFVEPVEGTSDSYHRIGTGIILSSTKWFEEVADQILTLL</sequence>
<dbReference type="Proteomes" id="UP000566819">
    <property type="component" value="Unassembled WGS sequence"/>
</dbReference>
<dbReference type="PANTHER" id="PTHR33112:SF16">
    <property type="entry name" value="HETEROKARYON INCOMPATIBILITY DOMAIN-CONTAINING PROTEIN"/>
    <property type="match status" value="1"/>
</dbReference>
<accession>A0A8H4W013</accession>
<evidence type="ECO:0000313" key="3">
    <source>
        <dbReference type="Proteomes" id="UP000566819"/>
    </source>
</evidence>
<gene>
    <name evidence="2" type="ORF">G7Y89_g9519</name>
</gene>